<sequence>MLHRSSCDFAESLRIFTCATGLAACATLTRQLLYCLPCLLLVCTPHRSASGVEAAGVAHLAISLTCRGPGMKLCCLHHFWRFLHVHRL</sequence>
<organism evidence="1 2">
    <name type="scientific">Catenaria anguillulae PL171</name>
    <dbReference type="NCBI Taxonomy" id="765915"/>
    <lineage>
        <taxon>Eukaryota</taxon>
        <taxon>Fungi</taxon>
        <taxon>Fungi incertae sedis</taxon>
        <taxon>Blastocladiomycota</taxon>
        <taxon>Blastocladiomycetes</taxon>
        <taxon>Blastocladiales</taxon>
        <taxon>Catenariaceae</taxon>
        <taxon>Catenaria</taxon>
    </lineage>
</organism>
<accession>A0A1Y2H4C6</accession>
<keyword evidence="2" id="KW-1185">Reference proteome</keyword>
<reference evidence="1 2" key="1">
    <citation type="submission" date="2016-07" db="EMBL/GenBank/DDBJ databases">
        <title>Pervasive Adenine N6-methylation of Active Genes in Fungi.</title>
        <authorList>
            <consortium name="DOE Joint Genome Institute"/>
            <person name="Mondo S.J."/>
            <person name="Dannebaum R.O."/>
            <person name="Kuo R.C."/>
            <person name="Labutti K."/>
            <person name="Haridas S."/>
            <person name="Kuo A."/>
            <person name="Salamov A."/>
            <person name="Ahrendt S.R."/>
            <person name="Lipzen A."/>
            <person name="Sullivan W."/>
            <person name="Andreopoulos W.B."/>
            <person name="Clum A."/>
            <person name="Lindquist E."/>
            <person name="Daum C."/>
            <person name="Ramamoorthy G.K."/>
            <person name="Gryganskyi A."/>
            <person name="Culley D."/>
            <person name="Magnuson J.K."/>
            <person name="James T.Y."/>
            <person name="O'Malley M.A."/>
            <person name="Stajich J.E."/>
            <person name="Spatafora J.W."/>
            <person name="Visel A."/>
            <person name="Grigoriev I.V."/>
        </authorList>
    </citation>
    <scope>NUCLEOTIDE SEQUENCE [LARGE SCALE GENOMIC DNA]</scope>
    <source>
        <strain evidence="1 2">PL171</strain>
    </source>
</reference>
<gene>
    <name evidence="1" type="ORF">BCR44DRAFT_1111583</name>
</gene>
<dbReference type="AlphaFoldDB" id="A0A1Y2H4C6"/>
<proteinExistence type="predicted"/>
<name>A0A1Y2H4C6_9FUNG</name>
<dbReference type="Proteomes" id="UP000193411">
    <property type="component" value="Unassembled WGS sequence"/>
</dbReference>
<dbReference type="PROSITE" id="PS51257">
    <property type="entry name" value="PROKAR_LIPOPROTEIN"/>
    <property type="match status" value="1"/>
</dbReference>
<evidence type="ECO:0000313" key="2">
    <source>
        <dbReference type="Proteomes" id="UP000193411"/>
    </source>
</evidence>
<dbReference type="EMBL" id="MCFL01000202">
    <property type="protein sequence ID" value="ORZ29420.1"/>
    <property type="molecule type" value="Genomic_DNA"/>
</dbReference>
<evidence type="ECO:0000313" key="1">
    <source>
        <dbReference type="EMBL" id="ORZ29420.1"/>
    </source>
</evidence>
<protein>
    <submittedName>
        <fullName evidence="1">Uncharacterized protein</fullName>
    </submittedName>
</protein>
<comment type="caution">
    <text evidence="1">The sequence shown here is derived from an EMBL/GenBank/DDBJ whole genome shotgun (WGS) entry which is preliminary data.</text>
</comment>